<dbReference type="PRINTS" id="PR00420">
    <property type="entry name" value="RNGMNOXGNASE"/>
</dbReference>
<dbReference type="STRING" id="940295.EYM_06170"/>
<dbReference type="GeneID" id="30680610"/>
<dbReference type="Gene3D" id="3.50.50.60">
    <property type="entry name" value="FAD/NAD(P)-binding domain"/>
    <property type="match status" value="1"/>
</dbReference>
<keyword evidence="2" id="KW-1185">Reference proteome</keyword>
<organism evidence="1 2">
    <name type="scientific">Ignicoccus islandicus DSM 13165</name>
    <dbReference type="NCBI Taxonomy" id="940295"/>
    <lineage>
        <taxon>Archaea</taxon>
        <taxon>Thermoproteota</taxon>
        <taxon>Thermoprotei</taxon>
        <taxon>Desulfurococcales</taxon>
        <taxon>Desulfurococcaceae</taxon>
        <taxon>Ignicoccus</taxon>
    </lineage>
</organism>
<dbReference type="Proteomes" id="UP000060778">
    <property type="component" value="Chromosome"/>
</dbReference>
<gene>
    <name evidence="1" type="ORF">EYM_06170</name>
</gene>
<dbReference type="EMBL" id="CP006867">
    <property type="protein sequence ID" value="ALU12662.1"/>
    <property type="molecule type" value="Genomic_DNA"/>
</dbReference>
<dbReference type="SUPFAM" id="SSF51905">
    <property type="entry name" value="FAD/NAD(P)-binding domain"/>
    <property type="match status" value="1"/>
</dbReference>
<proteinExistence type="predicted"/>
<dbReference type="Pfam" id="PF13450">
    <property type="entry name" value="NAD_binding_8"/>
    <property type="match status" value="1"/>
</dbReference>
<dbReference type="InterPro" id="IPR050407">
    <property type="entry name" value="Geranylgeranyl_reductase"/>
</dbReference>
<dbReference type="PANTHER" id="PTHR42685">
    <property type="entry name" value="GERANYLGERANYL DIPHOSPHATE REDUCTASE"/>
    <property type="match status" value="1"/>
</dbReference>
<reference evidence="1 2" key="1">
    <citation type="submission" date="2013-11" db="EMBL/GenBank/DDBJ databases">
        <title>Comparative genomics of Ignicoccus.</title>
        <authorList>
            <person name="Podar M."/>
        </authorList>
    </citation>
    <scope>NUCLEOTIDE SEQUENCE [LARGE SCALE GENOMIC DNA]</scope>
    <source>
        <strain evidence="1 2">DSM 13165</strain>
    </source>
</reference>
<evidence type="ECO:0000313" key="2">
    <source>
        <dbReference type="Proteomes" id="UP000060778"/>
    </source>
</evidence>
<protein>
    <recommendedName>
        <fullName evidence="3">Dehydrogenase</fullName>
    </recommendedName>
</protein>
<evidence type="ECO:0008006" key="3">
    <source>
        <dbReference type="Google" id="ProtNLM"/>
    </source>
</evidence>
<dbReference type="AlphaFoldDB" id="A0A0U3FLG6"/>
<dbReference type="RefSeq" id="WP_075050126.1">
    <property type="nucleotide sequence ID" value="NZ_CP006867.1"/>
</dbReference>
<sequence>MKLAIVGAGFAGLLTAKRLSERGFKVDLFEEHDEVGVPEHCTGIVSRRAVELIGSEAKENVEGYVSEYFLSNSDFHGIWLKGPKDFTVKLRRRDLERDLLESSLANGVSFIKKTVFRVDPKGKVDERVYERVFVAEGWRAELSKGLGIAHRSRTVYGLNLEVKGRTAYPGTSFIIFDRTLAPGFFAWIVMLEGKAVVGTASEPKKANVMELARKVLEIARERGLVEGEVVKTYGGVILTGPPSLAPCNSKVCAIGDAAGLNKPLTGGGLYPTSVVARELPLRIENPIRAYFPLVPRLYAETPIARFLHKAPQRFYANFFSKVDGEEVSVSEYDNHLKTLLEMKSKSLVFLLKAVSALI</sequence>
<dbReference type="InterPro" id="IPR036188">
    <property type="entry name" value="FAD/NAD-bd_sf"/>
</dbReference>
<dbReference type="OrthoDB" id="46008at2157"/>
<dbReference type="KEGG" id="iis:EYM_06170"/>
<evidence type="ECO:0000313" key="1">
    <source>
        <dbReference type="EMBL" id="ALU12662.1"/>
    </source>
</evidence>
<name>A0A0U3FLG6_9CREN</name>
<accession>A0A0U3FLG6</accession>
<dbReference type="PANTHER" id="PTHR42685:SF21">
    <property type="entry name" value="DEHYDROGENASE (FLAVOPROTEIN)-LIKE PROTEIN"/>
    <property type="match status" value="1"/>
</dbReference>